<dbReference type="Proteomes" id="UP000092666">
    <property type="component" value="Unassembled WGS sequence"/>
</dbReference>
<proteinExistence type="predicted"/>
<keyword evidence="3" id="KW-1185">Reference proteome</keyword>
<dbReference type="OrthoDB" id="2587036at2759"/>
<protein>
    <submittedName>
        <fullName evidence="2">Uncharacterized protein</fullName>
    </submittedName>
</protein>
<sequence>MLISPSRIHSTLSSLLGNVNSNPEATTSSSSSSGATHEGVHTALLITPQGQLISSANLPPSEEDEGDEGEEREEGDPVPDGANGNIFPSRQGENGENDSASAEEEEGEGDEEPYLETQERRRLLLGLASQWDQSESSKMECELGRLHFTYIQLDYPTQPSSTARDHLPTPKPPFVDGFVLVLNGDKAVPWSVFSSKVGLGFGFGTSQPRSTHWLWEDHQTTDR</sequence>
<reference evidence="2 3" key="1">
    <citation type="submission" date="2013-07" db="EMBL/GenBank/DDBJ databases">
        <title>The Genome Sequence of Cryptococcus heveanensis BCC8398.</title>
        <authorList>
            <consortium name="The Broad Institute Genome Sequencing Platform"/>
            <person name="Cuomo C."/>
            <person name="Litvintseva A."/>
            <person name="Chen Y."/>
            <person name="Heitman J."/>
            <person name="Sun S."/>
            <person name="Springer D."/>
            <person name="Dromer F."/>
            <person name="Young S.K."/>
            <person name="Zeng Q."/>
            <person name="Gargeya S."/>
            <person name="Fitzgerald M."/>
            <person name="Abouelleil A."/>
            <person name="Alvarado L."/>
            <person name="Berlin A.M."/>
            <person name="Chapman S.B."/>
            <person name="Dewar J."/>
            <person name="Goldberg J."/>
            <person name="Griggs A."/>
            <person name="Gujja S."/>
            <person name="Hansen M."/>
            <person name="Howarth C."/>
            <person name="Imamovic A."/>
            <person name="Larimer J."/>
            <person name="McCowan C."/>
            <person name="Murphy C."/>
            <person name="Pearson M."/>
            <person name="Priest M."/>
            <person name="Roberts A."/>
            <person name="Saif S."/>
            <person name="Shea T."/>
            <person name="Sykes S."/>
            <person name="Wortman J."/>
            <person name="Nusbaum C."/>
            <person name="Birren B."/>
        </authorList>
    </citation>
    <scope>NUCLEOTIDE SEQUENCE [LARGE SCALE GENOMIC DNA]</scope>
    <source>
        <strain evidence="2 3">BCC8398</strain>
    </source>
</reference>
<reference evidence="3" key="2">
    <citation type="submission" date="2013-12" db="EMBL/GenBank/DDBJ databases">
        <title>Evolution of pathogenesis and genome organization in the Tremellales.</title>
        <authorList>
            <person name="Cuomo C."/>
            <person name="Litvintseva A."/>
            <person name="Heitman J."/>
            <person name="Chen Y."/>
            <person name="Sun S."/>
            <person name="Springer D."/>
            <person name="Dromer F."/>
            <person name="Young S."/>
            <person name="Zeng Q."/>
            <person name="Chapman S."/>
            <person name="Gujja S."/>
            <person name="Saif S."/>
            <person name="Birren B."/>
        </authorList>
    </citation>
    <scope>NUCLEOTIDE SEQUENCE [LARGE SCALE GENOMIC DNA]</scope>
    <source>
        <strain evidence="3">BCC8398</strain>
    </source>
</reference>
<feature type="compositionally biased region" description="Acidic residues" evidence="1">
    <location>
        <begin position="101"/>
        <end position="114"/>
    </location>
</feature>
<evidence type="ECO:0000313" key="2">
    <source>
        <dbReference type="EMBL" id="OCF34258.1"/>
    </source>
</evidence>
<dbReference type="EMBL" id="KI669501">
    <property type="protein sequence ID" value="OCF34258.1"/>
    <property type="molecule type" value="Genomic_DNA"/>
</dbReference>
<feature type="compositionally biased region" description="Polar residues" evidence="1">
    <location>
        <begin position="7"/>
        <end position="27"/>
    </location>
</feature>
<feature type="region of interest" description="Disordered" evidence="1">
    <location>
        <begin position="1"/>
        <end position="116"/>
    </location>
</feature>
<accession>A0A1B9GTG0</accession>
<gene>
    <name evidence="2" type="ORF">I316_04211</name>
</gene>
<evidence type="ECO:0000313" key="3">
    <source>
        <dbReference type="Proteomes" id="UP000092666"/>
    </source>
</evidence>
<organism evidence="2 3">
    <name type="scientific">Kwoniella heveanensis BCC8398</name>
    <dbReference type="NCBI Taxonomy" id="1296120"/>
    <lineage>
        <taxon>Eukaryota</taxon>
        <taxon>Fungi</taxon>
        <taxon>Dikarya</taxon>
        <taxon>Basidiomycota</taxon>
        <taxon>Agaricomycotina</taxon>
        <taxon>Tremellomycetes</taxon>
        <taxon>Tremellales</taxon>
        <taxon>Cryptococcaceae</taxon>
        <taxon>Kwoniella</taxon>
    </lineage>
</organism>
<evidence type="ECO:0000256" key="1">
    <source>
        <dbReference type="SAM" id="MobiDB-lite"/>
    </source>
</evidence>
<feature type="compositionally biased region" description="Polar residues" evidence="1">
    <location>
        <begin position="48"/>
        <end position="58"/>
    </location>
</feature>
<dbReference type="AlphaFoldDB" id="A0A1B9GTG0"/>
<feature type="compositionally biased region" description="Acidic residues" evidence="1">
    <location>
        <begin position="61"/>
        <end position="77"/>
    </location>
</feature>
<name>A0A1B9GTG0_9TREE</name>